<dbReference type="Proteomes" id="UP001571476">
    <property type="component" value="Unassembled WGS sequence"/>
</dbReference>
<dbReference type="RefSeq" id="WP_372567350.1">
    <property type="nucleotide sequence ID" value="NZ_JBGOSP010000063.1"/>
</dbReference>
<proteinExistence type="predicted"/>
<comment type="caution">
    <text evidence="1">The sequence shown here is derived from an EMBL/GenBank/DDBJ whole genome shotgun (WGS) entry which is preliminary data.</text>
</comment>
<evidence type="ECO:0000313" key="1">
    <source>
        <dbReference type="EMBL" id="MFA3843531.1"/>
    </source>
</evidence>
<organism evidence="1 2">
    <name type="scientific">Streptomyces aureus</name>
    <dbReference type="NCBI Taxonomy" id="193461"/>
    <lineage>
        <taxon>Bacteria</taxon>
        <taxon>Bacillati</taxon>
        <taxon>Actinomycetota</taxon>
        <taxon>Actinomycetes</taxon>
        <taxon>Kitasatosporales</taxon>
        <taxon>Streptomycetaceae</taxon>
        <taxon>Streptomyces</taxon>
    </lineage>
</organism>
<dbReference type="EMBL" id="JBGOSP010000063">
    <property type="protein sequence ID" value="MFA3843531.1"/>
    <property type="molecule type" value="Genomic_DNA"/>
</dbReference>
<name>A0ABV4SYN4_9ACTN</name>
<keyword evidence="2" id="KW-1185">Reference proteome</keyword>
<sequence length="88" mass="9805">MLWRIELDTSRAERDRTPIFASLADPDFELPLHPTAFGAESLDVSSQLVRLADEEDCAAVDLRCVDFALAHRRLERRSGAEHAAAIEA</sequence>
<protein>
    <submittedName>
        <fullName evidence="1">Uncharacterized protein</fullName>
    </submittedName>
</protein>
<reference evidence="1 2" key="1">
    <citation type="submission" date="2024-08" db="EMBL/GenBank/DDBJ databases">
        <title>Genome sequence of Streptomyces aureus CACIA-1.46HGO.</title>
        <authorList>
            <person name="Evangelista-Martinez Z."/>
        </authorList>
    </citation>
    <scope>NUCLEOTIDE SEQUENCE [LARGE SCALE GENOMIC DNA]</scope>
    <source>
        <strain evidence="1 2">CACIA-1.46HGO</strain>
    </source>
</reference>
<evidence type="ECO:0000313" key="2">
    <source>
        <dbReference type="Proteomes" id="UP001571476"/>
    </source>
</evidence>
<gene>
    <name evidence="1" type="ORF">ACEG43_46765</name>
</gene>
<accession>A0ABV4SYN4</accession>